<keyword evidence="5" id="KW-0732">Signal</keyword>
<evidence type="ECO:0000256" key="3">
    <source>
        <dbReference type="ARBA" id="ARBA00022525"/>
    </source>
</evidence>
<protein>
    <recommendedName>
        <fullName evidence="6">Lipase domain-containing protein</fullName>
    </recommendedName>
</protein>
<dbReference type="Pfam" id="PF00151">
    <property type="entry name" value="Lipase"/>
    <property type="match status" value="1"/>
</dbReference>
<proteinExistence type="inferred from homology"/>
<keyword evidence="3" id="KW-0964">Secreted</keyword>
<dbReference type="RefSeq" id="XP_050509660.1">
    <property type="nucleotide sequence ID" value="XM_050653703.1"/>
</dbReference>
<evidence type="ECO:0000256" key="4">
    <source>
        <dbReference type="RuleBase" id="RU004262"/>
    </source>
</evidence>
<dbReference type="SUPFAM" id="SSF53474">
    <property type="entry name" value="alpha/beta-Hydrolases"/>
    <property type="match status" value="1"/>
</dbReference>
<accession>A0ABM5KHJ3</accession>
<dbReference type="PANTHER" id="PTHR11610:SF173">
    <property type="entry name" value="LIPASE DOMAIN-CONTAINING PROTEIN-RELATED"/>
    <property type="match status" value="1"/>
</dbReference>
<feature type="domain" description="Lipase" evidence="6">
    <location>
        <begin position="73"/>
        <end position="298"/>
    </location>
</feature>
<dbReference type="InterPro" id="IPR000734">
    <property type="entry name" value="TAG_lipase"/>
</dbReference>
<evidence type="ECO:0000313" key="7">
    <source>
        <dbReference type="EnsemblMetazoa" id="XP_050509660.1"/>
    </source>
</evidence>
<feature type="chain" id="PRO_5047319826" description="Lipase domain-containing protein" evidence="5">
    <location>
        <begin position="21"/>
        <end position="350"/>
    </location>
</feature>
<dbReference type="Proteomes" id="UP001652700">
    <property type="component" value="Unplaced"/>
</dbReference>
<dbReference type="EnsemblMetazoa" id="XM_050653703.1">
    <property type="protein sequence ID" value="XP_050509660.1"/>
    <property type="gene ID" value="LOC126886704"/>
</dbReference>
<dbReference type="PANTHER" id="PTHR11610">
    <property type="entry name" value="LIPASE"/>
    <property type="match status" value="1"/>
</dbReference>
<evidence type="ECO:0000256" key="2">
    <source>
        <dbReference type="ARBA" id="ARBA00010701"/>
    </source>
</evidence>
<dbReference type="PRINTS" id="PR00821">
    <property type="entry name" value="TAGLIPASE"/>
</dbReference>
<dbReference type="Gene3D" id="3.40.50.1820">
    <property type="entry name" value="alpha/beta hydrolase"/>
    <property type="match status" value="1"/>
</dbReference>
<evidence type="ECO:0000313" key="8">
    <source>
        <dbReference type="Proteomes" id="UP001652700"/>
    </source>
</evidence>
<comment type="similarity">
    <text evidence="2 4">Belongs to the AB hydrolase superfamily. Lipase family.</text>
</comment>
<keyword evidence="8" id="KW-1185">Reference proteome</keyword>
<dbReference type="InterPro" id="IPR033906">
    <property type="entry name" value="Lipase_N"/>
</dbReference>
<evidence type="ECO:0000256" key="5">
    <source>
        <dbReference type="SAM" id="SignalP"/>
    </source>
</evidence>
<comment type="subcellular location">
    <subcellularLocation>
        <location evidence="1">Secreted</location>
    </subcellularLocation>
</comment>
<evidence type="ECO:0000259" key="6">
    <source>
        <dbReference type="Pfam" id="PF00151"/>
    </source>
</evidence>
<sequence>MRLHIKIFLFCAFVLAGINCIPDIPIALKKDFFQIYKGLAVEVKQLTGGNVTLDKLTFTHFERKHRENGTVLDSSNLEDVKYAKEKIVFILHGWASSATVDWVLEMKNAFLAIYPNSSVITIDWSGPASQPYSISSINTYDVGNFMADMILDLINKHNVDIKKFLLVGHSLGGQACGFAGKKLQSVGKILPRIIGLDPAGPLFSIRPKDKRLNSEDAEVVEVIHSDAGRFGFDHPCGTIDFFPNGGKWQPGCQRIDLLDITSVADPVTCDHQRSHEYFTEAILNPGDFLATKCTQYTLLFKQCDENYKVPLGDLTTTLKGNFYFETNKERPYAKRQGPGLINKISNIFKH</sequence>
<dbReference type="InterPro" id="IPR029058">
    <property type="entry name" value="AB_hydrolase_fold"/>
</dbReference>
<evidence type="ECO:0000256" key="1">
    <source>
        <dbReference type="ARBA" id="ARBA00004613"/>
    </source>
</evidence>
<dbReference type="GeneID" id="126886704"/>
<feature type="signal peptide" evidence="5">
    <location>
        <begin position="1"/>
        <end position="20"/>
    </location>
</feature>
<dbReference type="CDD" id="cd00707">
    <property type="entry name" value="Pancreat_lipase_like"/>
    <property type="match status" value="1"/>
</dbReference>
<organism evidence="7 8">
    <name type="scientific">Diabrotica virgifera virgifera</name>
    <name type="common">western corn rootworm</name>
    <dbReference type="NCBI Taxonomy" id="50390"/>
    <lineage>
        <taxon>Eukaryota</taxon>
        <taxon>Metazoa</taxon>
        <taxon>Ecdysozoa</taxon>
        <taxon>Arthropoda</taxon>
        <taxon>Hexapoda</taxon>
        <taxon>Insecta</taxon>
        <taxon>Pterygota</taxon>
        <taxon>Neoptera</taxon>
        <taxon>Endopterygota</taxon>
        <taxon>Coleoptera</taxon>
        <taxon>Polyphaga</taxon>
        <taxon>Cucujiformia</taxon>
        <taxon>Chrysomeloidea</taxon>
        <taxon>Chrysomelidae</taxon>
        <taxon>Galerucinae</taxon>
        <taxon>Diabroticina</taxon>
        <taxon>Diabroticites</taxon>
        <taxon>Diabrotica</taxon>
    </lineage>
</organism>
<dbReference type="InterPro" id="IPR013818">
    <property type="entry name" value="Lipase"/>
</dbReference>
<reference evidence="7" key="1">
    <citation type="submission" date="2025-05" db="UniProtKB">
        <authorList>
            <consortium name="EnsemblMetazoa"/>
        </authorList>
    </citation>
    <scope>IDENTIFICATION</scope>
</reference>
<name>A0ABM5KHJ3_DIAVI</name>